<proteinExistence type="predicted"/>
<dbReference type="EMBL" id="CP055903">
    <property type="protein sequence ID" value="QKX64819.1"/>
    <property type="molecule type" value="Genomic_DNA"/>
</dbReference>
<dbReference type="OrthoDB" id="5410365at2759"/>
<organism evidence="1 2">
    <name type="scientific">Talaromyces rugulosus</name>
    <name type="common">Penicillium rugulosum</name>
    <dbReference type="NCBI Taxonomy" id="121627"/>
    <lineage>
        <taxon>Eukaryota</taxon>
        <taxon>Fungi</taxon>
        <taxon>Dikarya</taxon>
        <taxon>Ascomycota</taxon>
        <taxon>Pezizomycotina</taxon>
        <taxon>Eurotiomycetes</taxon>
        <taxon>Eurotiomycetidae</taxon>
        <taxon>Eurotiales</taxon>
        <taxon>Trichocomaceae</taxon>
        <taxon>Talaromyces</taxon>
        <taxon>Talaromyces sect. Islandici</taxon>
    </lineage>
</organism>
<dbReference type="GeneID" id="55999471"/>
<dbReference type="Proteomes" id="UP000509510">
    <property type="component" value="Chromosome VI"/>
</dbReference>
<name>A0A7H8REA7_TALRU</name>
<sequence>MAPSTFILTSSPFVPSQIALASFVPNIRHPHQDAKKPYAVTAVDYTSQPDDDFDGLINTGSKSFLSIFATRLAGLSLQSDQSSMLHVTAKKGNIYSLNSPNSLFEDIVSGHDQGEDMQKWFELCKRRGIKPRFVVAYRTFVDARVSRDHHRATDVSGTGTVPISTLQGDMSAMADIRLQAGHRTNTDAKGDMKTPGERVYAVCYRKVSISRHQGRLAPLLEQTNKWEPFAAARGEPEEEYFQADLFDGDDADGCDIHEFETHEGRKICFGYPSELVSDEEDDEEDDE</sequence>
<reference evidence="2" key="1">
    <citation type="submission" date="2020-06" db="EMBL/GenBank/DDBJ databases">
        <title>A chromosome-scale genome assembly of Talaromyces rugulosus W13939.</title>
        <authorList>
            <person name="Wang B."/>
            <person name="Guo L."/>
            <person name="Ye K."/>
            <person name="Wang L."/>
        </authorList>
    </citation>
    <scope>NUCLEOTIDE SEQUENCE [LARGE SCALE GENOMIC DNA]</scope>
    <source>
        <strain evidence="2">W13939</strain>
    </source>
</reference>
<protein>
    <submittedName>
        <fullName evidence="1">Uncharacterized protein</fullName>
    </submittedName>
</protein>
<dbReference type="AlphaFoldDB" id="A0A7H8REA7"/>
<dbReference type="KEGG" id="trg:TRUGW13939_11995"/>
<evidence type="ECO:0000313" key="2">
    <source>
        <dbReference type="Proteomes" id="UP000509510"/>
    </source>
</evidence>
<keyword evidence="2" id="KW-1185">Reference proteome</keyword>
<dbReference type="RefSeq" id="XP_035350992.1">
    <property type="nucleotide sequence ID" value="XM_035495099.1"/>
</dbReference>
<accession>A0A7H8REA7</accession>
<gene>
    <name evidence="1" type="ORF">TRUGW13939_11995</name>
</gene>
<evidence type="ECO:0000313" key="1">
    <source>
        <dbReference type="EMBL" id="QKX64819.1"/>
    </source>
</evidence>